<dbReference type="InterPro" id="IPR046357">
    <property type="entry name" value="PPIase_dom_sf"/>
</dbReference>
<name>D6YSE3_WADCW</name>
<keyword evidence="3 5" id="KW-0697">Rotamase</keyword>
<evidence type="ECO:0000256" key="2">
    <source>
        <dbReference type="ARBA" id="ARBA00006577"/>
    </source>
</evidence>
<dbReference type="Gene3D" id="1.10.287.460">
    <property type="entry name" value="Peptidyl-prolyl cis-trans isomerase, FKBP-type, N-terminal domain"/>
    <property type="match status" value="1"/>
</dbReference>
<protein>
    <recommendedName>
        <fullName evidence="6">Peptidyl-prolyl cis-trans isomerase</fullName>
        <ecNumber evidence="6">5.2.1.8</ecNumber>
    </recommendedName>
</protein>
<feature type="domain" description="PPIase FKBP-type" evidence="7">
    <location>
        <begin position="148"/>
        <end position="231"/>
    </location>
</feature>
<proteinExistence type="inferred from homology"/>
<evidence type="ECO:0000256" key="4">
    <source>
        <dbReference type="ARBA" id="ARBA00023235"/>
    </source>
</evidence>
<dbReference type="Gene3D" id="3.10.50.40">
    <property type="match status" value="1"/>
</dbReference>
<evidence type="ECO:0000256" key="3">
    <source>
        <dbReference type="ARBA" id="ARBA00023110"/>
    </source>
</evidence>
<dbReference type="Pfam" id="PF00254">
    <property type="entry name" value="FKBP_C"/>
    <property type="match status" value="1"/>
</dbReference>
<keyword evidence="4 5" id="KW-0413">Isomerase</keyword>
<dbReference type="PROSITE" id="PS51257">
    <property type="entry name" value="PROKAR_LIPOPROTEIN"/>
    <property type="match status" value="1"/>
</dbReference>
<dbReference type="EC" id="5.2.1.8" evidence="6"/>
<gene>
    <name evidence="8" type="primary">mip5</name>
    <name evidence="8" type="ordered locus">wcw_1643</name>
</gene>
<keyword evidence="9" id="KW-1185">Reference proteome</keyword>
<dbReference type="OrthoDB" id="9814548at2"/>
<comment type="catalytic activity">
    <reaction evidence="1 5 6">
        <text>[protein]-peptidylproline (omega=180) = [protein]-peptidylproline (omega=0)</text>
        <dbReference type="Rhea" id="RHEA:16237"/>
        <dbReference type="Rhea" id="RHEA-COMP:10747"/>
        <dbReference type="Rhea" id="RHEA-COMP:10748"/>
        <dbReference type="ChEBI" id="CHEBI:83833"/>
        <dbReference type="ChEBI" id="CHEBI:83834"/>
        <dbReference type="EC" id="5.2.1.8"/>
    </reaction>
</comment>
<dbReference type="HOGENOM" id="CLU_013615_0_1_0"/>
<sequence>MQTQASKYWRSCCTAATVSLILFSGCEKKDEEKHSVNEDEIKKISETMGHYVIENLNAQSLTLDTESFIKGIEGAKAGQEPPLSKQKFLELLANYRKKAFEMKSSENLKMAEDYLGDNSNSPNIVVLEKGKLHYQRLKPGNGETVSETSTPLIQYEGRLIDGQVFDSTGKRGKPAELPLKSTIPGFRKGIVGMKEGEKRRLFIHPDLGYGENSRLPPNALLIFDVEVIKADAAKKEAKAPQKETSMSWLKRWAVPN</sequence>
<evidence type="ECO:0000313" key="9">
    <source>
        <dbReference type="Proteomes" id="UP000001505"/>
    </source>
</evidence>
<dbReference type="AlphaFoldDB" id="D6YSE3"/>
<dbReference type="Pfam" id="PF01346">
    <property type="entry name" value="FKBP_N"/>
    <property type="match status" value="1"/>
</dbReference>
<dbReference type="STRING" id="716544.wcw_1643"/>
<evidence type="ECO:0000313" key="8">
    <source>
        <dbReference type="EMBL" id="ADI38988.1"/>
    </source>
</evidence>
<dbReference type="eggNOG" id="COG0545">
    <property type="taxonomic scope" value="Bacteria"/>
</dbReference>
<evidence type="ECO:0000256" key="5">
    <source>
        <dbReference type="PROSITE-ProRule" id="PRU00277"/>
    </source>
</evidence>
<reference evidence="8 9" key="1">
    <citation type="journal article" date="2010" name="PLoS ONE">
        <title>The Waddlia genome: a window into chlamydial biology.</title>
        <authorList>
            <person name="Bertelli C."/>
            <person name="Collyn F."/>
            <person name="Croxatto A."/>
            <person name="Ruckert C."/>
            <person name="Polkinghorne A."/>
            <person name="Kebbi-Beghdadi C."/>
            <person name="Goesmann A."/>
            <person name="Vaughan L."/>
            <person name="Greub G."/>
        </authorList>
    </citation>
    <scope>NUCLEOTIDE SEQUENCE [LARGE SCALE GENOMIC DNA]</scope>
    <source>
        <strain evidence="9">ATCC VR-1470 / WSU 86-1044</strain>
    </source>
</reference>
<evidence type="ECO:0000259" key="7">
    <source>
        <dbReference type="PROSITE" id="PS50059"/>
    </source>
</evidence>
<dbReference type="InterPro" id="IPR000774">
    <property type="entry name" value="PPIase_FKBP_N"/>
</dbReference>
<comment type="similarity">
    <text evidence="2 6">Belongs to the FKBP-type PPIase family.</text>
</comment>
<dbReference type="Proteomes" id="UP000001505">
    <property type="component" value="Chromosome"/>
</dbReference>
<dbReference type="GO" id="GO:0006457">
    <property type="term" value="P:protein folding"/>
    <property type="evidence" value="ECO:0007669"/>
    <property type="project" value="InterPro"/>
</dbReference>
<dbReference type="InterPro" id="IPR001179">
    <property type="entry name" value="PPIase_FKBP_dom"/>
</dbReference>
<evidence type="ECO:0000256" key="1">
    <source>
        <dbReference type="ARBA" id="ARBA00000971"/>
    </source>
</evidence>
<dbReference type="EMBL" id="CP001928">
    <property type="protein sequence ID" value="ADI38988.1"/>
    <property type="molecule type" value="Genomic_DNA"/>
</dbReference>
<evidence type="ECO:0000256" key="6">
    <source>
        <dbReference type="RuleBase" id="RU003915"/>
    </source>
</evidence>
<dbReference type="SUPFAM" id="SSF54534">
    <property type="entry name" value="FKBP-like"/>
    <property type="match status" value="1"/>
</dbReference>
<dbReference type="GO" id="GO:0003755">
    <property type="term" value="F:peptidyl-prolyl cis-trans isomerase activity"/>
    <property type="evidence" value="ECO:0007669"/>
    <property type="project" value="UniProtKB-UniRule"/>
</dbReference>
<dbReference type="PROSITE" id="PS50059">
    <property type="entry name" value="FKBP_PPIASE"/>
    <property type="match status" value="1"/>
</dbReference>
<dbReference type="PANTHER" id="PTHR43811:SF19">
    <property type="entry name" value="39 KDA FK506-BINDING NUCLEAR PROTEIN"/>
    <property type="match status" value="1"/>
</dbReference>
<dbReference type="RefSeq" id="WP_013182694.1">
    <property type="nucleotide sequence ID" value="NC_014225.1"/>
</dbReference>
<organism evidence="8 9">
    <name type="scientific">Waddlia chondrophila (strain ATCC VR-1470 / WSU 86-1044)</name>
    <dbReference type="NCBI Taxonomy" id="716544"/>
    <lineage>
        <taxon>Bacteria</taxon>
        <taxon>Pseudomonadati</taxon>
        <taxon>Chlamydiota</taxon>
        <taxon>Chlamydiia</taxon>
        <taxon>Parachlamydiales</taxon>
        <taxon>Waddliaceae</taxon>
        <taxon>Waddlia</taxon>
    </lineage>
</organism>
<accession>D6YSE3</accession>
<dbReference type="KEGG" id="wch:wcw_1643"/>
<dbReference type="PANTHER" id="PTHR43811">
    <property type="entry name" value="FKBP-TYPE PEPTIDYL-PROLYL CIS-TRANS ISOMERASE FKPA"/>
    <property type="match status" value="1"/>
</dbReference>
<dbReference type="InterPro" id="IPR036944">
    <property type="entry name" value="PPIase_FKBP_N_sf"/>
</dbReference>